<keyword evidence="7" id="KW-1185">Reference proteome</keyword>
<dbReference type="SMART" id="SM00033">
    <property type="entry name" value="CH"/>
    <property type="match status" value="1"/>
</dbReference>
<dbReference type="Proteomes" id="UP001497644">
    <property type="component" value="Chromosome 3"/>
</dbReference>
<evidence type="ECO:0000313" key="6">
    <source>
        <dbReference type="EMBL" id="CAL1682326.1"/>
    </source>
</evidence>
<evidence type="ECO:0000259" key="5">
    <source>
        <dbReference type="PROSITE" id="PS50021"/>
    </source>
</evidence>
<dbReference type="Gene3D" id="1.10.418.10">
    <property type="entry name" value="Calponin-like domain"/>
    <property type="match status" value="1"/>
</dbReference>
<organism evidence="6 7">
    <name type="scientific">Lasius platythorax</name>
    <dbReference type="NCBI Taxonomy" id="488582"/>
    <lineage>
        <taxon>Eukaryota</taxon>
        <taxon>Metazoa</taxon>
        <taxon>Ecdysozoa</taxon>
        <taxon>Arthropoda</taxon>
        <taxon>Hexapoda</taxon>
        <taxon>Insecta</taxon>
        <taxon>Pterygota</taxon>
        <taxon>Neoptera</taxon>
        <taxon>Endopterygota</taxon>
        <taxon>Hymenoptera</taxon>
        <taxon>Apocrita</taxon>
        <taxon>Aculeata</taxon>
        <taxon>Formicoidea</taxon>
        <taxon>Formicidae</taxon>
        <taxon>Formicinae</taxon>
        <taxon>Lasius</taxon>
        <taxon>Lasius</taxon>
    </lineage>
</organism>
<evidence type="ECO:0000256" key="4">
    <source>
        <dbReference type="SAM" id="MobiDB-lite"/>
    </source>
</evidence>
<feature type="coiled-coil region" evidence="3">
    <location>
        <begin position="196"/>
        <end position="428"/>
    </location>
</feature>
<evidence type="ECO:0000256" key="1">
    <source>
        <dbReference type="ARBA" id="ARBA00009452"/>
    </source>
</evidence>
<dbReference type="Pfam" id="PF00307">
    <property type="entry name" value="CH"/>
    <property type="match status" value="1"/>
</dbReference>
<dbReference type="SUPFAM" id="SSF47576">
    <property type="entry name" value="Calponin-homology domain, CH-domain"/>
    <property type="match status" value="1"/>
</dbReference>
<dbReference type="PANTHER" id="PTHR23167:SF69">
    <property type="entry name" value="FI18193P1"/>
    <property type="match status" value="1"/>
</dbReference>
<accession>A0AAV2NPD0</accession>
<feature type="coiled-coil region" evidence="3">
    <location>
        <begin position="10"/>
        <end position="37"/>
    </location>
</feature>
<protein>
    <recommendedName>
        <fullName evidence="5">Calponin-homology (CH) domain-containing protein</fullName>
    </recommendedName>
</protein>
<feature type="compositionally biased region" description="Polar residues" evidence="4">
    <location>
        <begin position="1149"/>
        <end position="1165"/>
    </location>
</feature>
<dbReference type="EMBL" id="OZ034826">
    <property type="protein sequence ID" value="CAL1682326.1"/>
    <property type="molecule type" value="Genomic_DNA"/>
</dbReference>
<dbReference type="PANTHER" id="PTHR23167">
    <property type="entry name" value="CALPONIN HOMOLOGY DOMAIN-CONTAINING PROTEIN DDB_G0272472-RELATED"/>
    <property type="match status" value="1"/>
</dbReference>
<dbReference type="InterPro" id="IPR036872">
    <property type="entry name" value="CH_dom_sf"/>
</dbReference>
<dbReference type="CDD" id="cd21199">
    <property type="entry name" value="CH_CYTS"/>
    <property type="match status" value="1"/>
</dbReference>
<keyword evidence="2 3" id="KW-0175">Coiled coil</keyword>
<name>A0AAV2NPD0_9HYME</name>
<feature type="compositionally biased region" description="Low complexity" evidence="4">
    <location>
        <begin position="1225"/>
        <end position="1239"/>
    </location>
</feature>
<feature type="domain" description="Calponin-homology (CH)" evidence="5">
    <location>
        <begin position="1333"/>
        <end position="1438"/>
    </location>
</feature>
<evidence type="ECO:0000256" key="3">
    <source>
        <dbReference type="SAM" id="Coils"/>
    </source>
</evidence>
<evidence type="ECO:0000256" key="2">
    <source>
        <dbReference type="ARBA" id="ARBA00023054"/>
    </source>
</evidence>
<gene>
    <name evidence="6" type="ORF">LPLAT_LOCUS8163</name>
</gene>
<dbReference type="InterPro" id="IPR050540">
    <property type="entry name" value="F-actin_Monoox_Mical"/>
</dbReference>
<sequence>MKKRCFSSPTEQHSLELERLTEENEALRARLRDVAHSPLSDSEKQQLLLDASRLHNSAPASIAIPQDDGSANNTNISQEGAQCTTPDWDKHSSSSMSEVSVACLQDRILQMEETHYSTNEELQATIQELSDLQTQLTELQADNERLTEEKTVLLESLCRQTEKLEDSRTKVGTLQELLLRDEQPQEASKGYNTEREQKLVDLLKSAQEERESLLQKQEELTSELKNLRATADASAAETERLTKCVELLEASVDAANIERKQLDIELTEARQEGANRSIEISRLATLLENARAKIEELEQSRQLENKSEADELLDAARREKDTLETQAAALQEQLARSHCDHDRLRDQYSQLQEEYKVARNNAKSAIDDLEYRLNQLKDERLSVSTELQLVRDSLAELQAQCQRHLEDKRELKAALSEGQRREREAQTRQYELERALADERKLRQEESAEWEQFQTDLLMTVRVANDFKTEAQSELERVVMENKAQRDKLRSLEAQLDKLNKDSTAVSCCRTVDIANGSKRKTTSVILKRGRTILKNRCDSKKHTLRNSLSSKATTSGRDLHKLRLEDVNAVVSPCQNGFGLPDNSLAIADAAPATKKAIKLEDKLISGEEIEVCPAFRIDKRRTVPDETDAHLANENSRQAKISRNESSKFYLKLDNFESDKIHSPTDKSPIIAGDYPKLYITVTNMSDKDAMAKSSLLKSIRGIQNADGDAYGINISNSRFFVPKDYIFSGVECAMNDLKFEVDPEMGKLLQRSYSNPQISTSSPALVDIETGPSSLDNTTVTSESLSALYNLTGQRNEDSNSKYLRTLSDTSLVNLRSKESDRTEQRQKLFFNKLELKPSHEVIDSLLNEITSKSETAAALQTINVESFNNLDYVNIHESEEKARETKYENYKFFPSKAFHSRDETVKQETLCNNQLWTAKHVIIDDEEATTKPTSDISLSDNGKIFDILEESKILDSSDKNIAINIDSLKFGKRKSPSDTLNAPLMRRKSYPLLTSKVSSASRYLSSNLVIPSCQTPRRTYSGIETKISEPFKNSSVDQKRQIGLSSCSKEIQGSESSNLRETNRIRANRMKFLQGSLTAASEDDYQVENVTPSESKLCVTHETSQSIDSESNRCEDQPLPMGRTSSLREKFETIMEDVELRTASGRRSQISKSCDPNQKVIQQPPPRPASTPTETQQSVLTSVQQEIAARRKANISRQDSRLSVKCLIESIENATKQAKAGPGSRSSSTSSLNSIGTTDIMSLKTPLRDQQQINNLICTANSTNNNKTQSTIAKKPVSETKSTPVVLSPGELLDSAALNAKAIDFVRRNSVTDLSERKDPLCGLVKNGGSKRNALLKWCQNKTIGYRNIDITNFSSSWNDGLALCAILHSYLPRKVPYDTLTPVEKRRNFSIAFSAAESVGIPTTLNIGEMCQLERPDWQQVMTYVTSIYKHFET</sequence>
<dbReference type="PROSITE" id="PS50021">
    <property type="entry name" value="CH"/>
    <property type="match status" value="1"/>
</dbReference>
<reference evidence="6" key="1">
    <citation type="submission" date="2024-04" db="EMBL/GenBank/DDBJ databases">
        <authorList>
            <consortium name="Molecular Ecology Group"/>
        </authorList>
    </citation>
    <scope>NUCLEOTIDE SEQUENCE</scope>
</reference>
<comment type="similarity">
    <text evidence="1">Belongs to the cytospin-A family.</text>
</comment>
<feature type="region of interest" description="Disordered" evidence="4">
    <location>
        <begin position="1219"/>
        <end position="1239"/>
    </location>
</feature>
<dbReference type="FunFam" id="1.10.418.10:FF:000020">
    <property type="entry name" value="Cytospin-A isoform 1"/>
    <property type="match status" value="1"/>
</dbReference>
<dbReference type="InterPro" id="IPR001715">
    <property type="entry name" value="CH_dom"/>
</dbReference>
<feature type="coiled-coil region" evidence="3">
    <location>
        <begin position="119"/>
        <end position="156"/>
    </location>
</feature>
<feature type="region of interest" description="Disordered" evidence="4">
    <location>
        <begin position="1146"/>
        <end position="1180"/>
    </location>
</feature>
<feature type="coiled-coil region" evidence="3">
    <location>
        <begin position="468"/>
        <end position="502"/>
    </location>
</feature>
<proteinExistence type="inferred from homology"/>
<evidence type="ECO:0000313" key="7">
    <source>
        <dbReference type="Proteomes" id="UP001497644"/>
    </source>
</evidence>